<evidence type="ECO:0000256" key="1">
    <source>
        <dbReference type="SAM" id="MobiDB-lite"/>
    </source>
</evidence>
<dbReference type="EnsemblPlants" id="PNT77608">
    <property type="protein sequence ID" value="PNT77608"/>
    <property type="gene ID" value="BRADI_1g65905v3"/>
</dbReference>
<protein>
    <submittedName>
        <fullName evidence="2 3">Uncharacterized protein</fullName>
    </submittedName>
</protein>
<organism evidence="2">
    <name type="scientific">Brachypodium distachyon</name>
    <name type="common">Purple false brome</name>
    <name type="synonym">Trachynia distachya</name>
    <dbReference type="NCBI Taxonomy" id="15368"/>
    <lineage>
        <taxon>Eukaryota</taxon>
        <taxon>Viridiplantae</taxon>
        <taxon>Streptophyta</taxon>
        <taxon>Embryophyta</taxon>
        <taxon>Tracheophyta</taxon>
        <taxon>Spermatophyta</taxon>
        <taxon>Magnoliopsida</taxon>
        <taxon>Liliopsida</taxon>
        <taxon>Poales</taxon>
        <taxon>Poaceae</taxon>
        <taxon>BOP clade</taxon>
        <taxon>Pooideae</taxon>
        <taxon>Stipodae</taxon>
        <taxon>Brachypodieae</taxon>
        <taxon>Brachypodium</taxon>
    </lineage>
</organism>
<evidence type="ECO:0000313" key="3">
    <source>
        <dbReference type="EnsemblPlants" id="PNT77608"/>
    </source>
</evidence>
<dbReference type="EMBL" id="CM000880">
    <property type="protein sequence ID" value="PNT77608.1"/>
    <property type="molecule type" value="Genomic_DNA"/>
</dbReference>
<evidence type="ECO:0000313" key="4">
    <source>
        <dbReference type="Proteomes" id="UP000008810"/>
    </source>
</evidence>
<dbReference type="InParanoid" id="A0A2K2DTK6"/>
<reference evidence="2" key="2">
    <citation type="submission" date="2017-06" db="EMBL/GenBank/DDBJ databases">
        <title>WGS assembly of Brachypodium distachyon.</title>
        <authorList>
            <consortium name="The International Brachypodium Initiative"/>
            <person name="Lucas S."/>
            <person name="Harmon-Smith M."/>
            <person name="Lail K."/>
            <person name="Tice H."/>
            <person name="Grimwood J."/>
            <person name="Bruce D."/>
            <person name="Barry K."/>
            <person name="Shu S."/>
            <person name="Lindquist E."/>
            <person name="Wang M."/>
            <person name="Pitluck S."/>
            <person name="Vogel J.P."/>
            <person name="Garvin D.F."/>
            <person name="Mockler T.C."/>
            <person name="Schmutz J."/>
            <person name="Rokhsar D."/>
            <person name="Bevan M.W."/>
        </authorList>
    </citation>
    <scope>NUCLEOTIDE SEQUENCE</scope>
    <source>
        <strain evidence="2">Bd21</strain>
    </source>
</reference>
<feature type="compositionally biased region" description="Basic and acidic residues" evidence="1">
    <location>
        <begin position="26"/>
        <end position="38"/>
    </location>
</feature>
<reference evidence="2 3" key="1">
    <citation type="journal article" date="2010" name="Nature">
        <title>Genome sequencing and analysis of the model grass Brachypodium distachyon.</title>
        <authorList>
            <consortium name="International Brachypodium Initiative"/>
        </authorList>
    </citation>
    <scope>NUCLEOTIDE SEQUENCE [LARGE SCALE GENOMIC DNA]</scope>
    <source>
        <strain evidence="2 3">Bd21</strain>
    </source>
</reference>
<dbReference type="Proteomes" id="UP000008810">
    <property type="component" value="Chromosome 1"/>
</dbReference>
<evidence type="ECO:0000313" key="2">
    <source>
        <dbReference type="EMBL" id="PNT77608.1"/>
    </source>
</evidence>
<proteinExistence type="predicted"/>
<gene>
    <name evidence="2" type="ORF">BRADI_1g65905v3</name>
</gene>
<sequence>MPLPSLSDTRIPAEILKRARQGLAKLEGHDTPTPRIRETSTPAARMGSSRPQPQASLPLRSASGRPAGKLKGQGGSMRDAKLGEPESATARAVWATARPG</sequence>
<accession>A0A2K2DTK6</accession>
<feature type="region of interest" description="Disordered" evidence="1">
    <location>
        <begin position="20"/>
        <end position="100"/>
    </location>
</feature>
<reference evidence="3" key="3">
    <citation type="submission" date="2018-08" db="UniProtKB">
        <authorList>
            <consortium name="EnsemblPlants"/>
        </authorList>
    </citation>
    <scope>IDENTIFICATION</scope>
    <source>
        <strain evidence="3">cv. Bd21</strain>
    </source>
</reference>
<keyword evidence="4" id="KW-1185">Reference proteome</keyword>
<dbReference type="AlphaFoldDB" id="A0A2K2DTK6"/>
<name>A0A2K2DTK6_BRADI</name>
<dbReference type="Gramene" id="PNT77608">
    <property type="protein sequence ID" value="PNT77608"/>
    <property type="gene ID" value="BRADI_1g65905v3"/>
</dbReference>